<feature type="compositionally biased region" description="Low complexity" evidence="2">
    <location>
        <begin position="2040"/>
        <end position="2055"/>
    </location>
</feature>
<dbReference type="InterPro" id="IPR045167">
    <property type="entry name" value="Hobbit"/>
</dbReference>
<feature type="coiled-coil region" evidence="1">
    <location>
        <begin position="1788"/>
        <end position="1849"/>
    </location>
</feature>
<reference evidence="5 6" key="1">
    <citation type="submission" date="2015-12" db="EMBL/GenBank/DDBJ databases">
        <title>The genome of Folsomia candida.</title>
        <authorList>
            <person name="Faddeeva A."/>
            <person name="Derks M.F."/>
            <person name="Anvar Y."/>
            <person name="Smit S."/>
            <person name="Van Straalen N."/>
            <person name="Roelofs D."/>
        </authorList>
    </citation>
    <scope>NUCLEOTIDE SEQUENCE [LARGE SCALE GENOMIC DNA]</scope>
    <source>
        <strain evidence="5 6">VU population</strain>
        <tissue evidence="5">Whole body</tissue>
    </source>
</reference>
<dbReference type="STRING" id="158441.A0A226ET55"/>
<dbReference type="EMBL" id="LNIX01000002">
    <property type="protein sequence ID" value="OXA60410.1"/>
    <property type="molecule type" value="Genomic_DNA"/>
</dbReference>
<evidence type="ECO:0000313" key="5">
    <source>
        <dbReference type="EMBL" id="OXA60410.1"/>
    </source>
</evidence>
<organism evidence="5 6">
    <name type="scientific">Folsomia candida</name>
    <name type="common">Springtail</name>
    <dbReference type="NCBI Taxonomy" id="158441"/>
    <lineage>
        <taxon>Eukaryota</taxon>
        <taxon>Metazoa</taxon>
        <taxon>Ecdysozoa</taxon>
        <taxon>Arthropoda</taxon>
        <taxon>Hexapoda</taxon>
        <taxon>Collembola</taxon>
        <taxon>Entomobryomorpha</taxon>
        <taxon>Isotomoidea</taxon>
        <taxon>Isotomidae</taxon>
        <taxon>Proisotominae</taxon>
        <taxon>Folsomia</taxon>
    </lineage>
</organism>
<proteinExistence type="predicted"/>
<dbReference type="SMART" id="SM01214">
    <property type="entry name" value="Fmp27_GFWDK"/>
    <property type="match status" value="1"/>
</dbReference>
<dbReference type="OMA" id="WASFETK"/>
<feature type="region of interest" description="Disordered" evidence="2">
    <location>
        <begin position="1456"/>
        <end position="1493"/>
    </location>
</feature>
<feature type="transmembrane region" description="Helical" evidence="3">
    <location>
        <begin position="12"/>
        <end position="35"/>
    </location>
</feature>
<protein>
    <submittedName>
        <fullName evidence="5">Protein KINKY POLLEN</fullName>
    </submittedName>
</protein>
<evidence type="ECO:0000256" key="3">
    <source>
        <dbReference type="SAM" id="Phobius"/>
    </source>
</evidence>
<keyword evidence="3" id="KW-0812">Transmembrane</keyword>
<keyword evidence="1" id="KW-0175">Coiled coil</keyword>
<name>A0A226ET55_FOLCA</name>
<keyword evidence="6" id="KW-1185">Reference proteome</keyword>
<dbReference type="Proteomes" id="UP000198287">
    <property type="component" value="Unassembled WGS sequence"/>
</dbReference>
<sequence>MESYVISGLEIVIGYLILCYFLFSRLLPSALAWMVQYKYSCTVTIGRIGLPYFALHNVRLRKNDFSVIIGRVGFTSSLVNSDAPKLLSVIITTLKITRLPNSGGGNTANRSSSSARQKLKAPSIVSNLVQFLGIHINELHVWGWEAVDLKKGIHANIRAQNVSIDGCTTVGGANICACVVLNLGTVEARISENWLPTTEDLNDPSESTYFNGKSGVTLLESCFDFRLSLLFGPRNSDEFIDNFTIDVEKLSIAWELKEKSISLFKSFKQTHTTQPVARNDKNFIEWIEEMVFTQCVPKEIKFRIYETECRISDVNTDTNFESRVSGLSFTSRCVVCAIDGVDSVVFESQFDLGLIRIEPDPYQSFCVDQFSNYINFSLDSLNVDLDVTNLSCRSFEKCLQFAKTKFKSKSVMKTQFPRSPFRIKEVLKSIRVEFENTDLDMQWEEKWGTLSNAYIEAECKDIGRFLDEDTCRLEVIMKKLNSSLTCGEEVHRPISFDLLGIHLHQEYLGARLSGSRIQWIPPVENEVLNFLCSMIPTRKHSKKPGKRRSIFSCIKGVNLEVLDSKVVYVAENDLCFNMDLDALYASNNKIDTTFNLEGFEVFSSSNFSDCTLNPLVMIPQCDFSSKSDTTTTLTSERFEFSFASDTILYWSPLLHMQMTQFYRKMQHIRGVLFFERDSQETEANPPKAKIICLKFMKTFTIIGKLAKVHAVEIIADNFNVERGPDMFDSRLKRLRVKFDGVSIMRWDEFILCKGTSYQELTKGYRKSAELEQKRNIAWYVDILKLSFTFPYGYNFAAAFNEEFVSCFKWIKRLHLKPTSNEANSIVWSDFVMKIQAVRIEVGDDPFEVKLRDNYELLEDEYFESLKRFQVLDSKINQLYKTNLLMSSSKIDELRNQLKEKNSLIYIQRSKKLYENHPMRTHLLLWELGDVQVIAMADTSTTGKENITAVLQELDSDSPWPSEGLEFSTLWCRSVRFDVSKWRVQLRDFPQPLMDSRHIHFWGKIAAAEVQATKRSKRTCEIEIGGPFGSDYLERNLNGMKWYYDLNCDIECWSVAFGPCWEPVLAQCNLAFENIFPPSRDPSKPLPFWDKIRLNFHGRLYTAVKTLTHLLHASLNPYNTTEEMEVTWTDAAVAWTNGKIIFEGDLNIYVKTASKYDDCRMLHLPSVRLTFKLNWVCLGDASDHHAVTPCAPDKLPEYSSNQEHDSFRAFRSENLNMSISLEARAGKTANQSCPTAVLYGSTLRWFENLKFILSGTTRPTKRGAVFANIRPKKIPISRHYRKVRLSVSLHRFHVCYWVSFSMQSGVELFSGKLSSSSEHLLHLQPINDGLIHRPKAEWSVLYVNSELNETEIWLQSSIQQETMNEANFRKPIEKFFFMSIDKLSYGREALLAPSTNDGTETSKSETPQHRLVVHELKGAWTSSNRDVAFALMESFVKVQQLKKNLSTDALKSFFSKHDAPTGSPIKSKSNDAKKVRVGDVTSPTGAVPNQRPSLGASPLIQGQNAGAALLQKLISEAESRGVVFSEDLTAPPPQQSLHGVAQSSLDDVILHKWLIELVNCQVLLKGCETSGYVILSAANAHILQREHKPVWKHGTIVSKTTWVGALEGMQYYATVCAGSTDSVDENIQWLSVENIEERDSAAAISNIPDMVGSGQSVGGVVSETVGASSDELEVPVQLQRIVSRCKCEFFYTTYGETGVDKIPSGIPDIPPAPKDLELWDEINKPVEAFTLMHYELNVFTNSLQYAMIMDIVNNLVLYVDPKRKENFEKLQRLRFKLQLQSTEAQRRPIQQLQNHLRALVNQLRRLEKETYLVTKELQEDPESESLNTELQSLEQQVNESKEQIATKGEELHMMILCYKEAKLAATQRLFRKRDNKDVYLVRVYEICFKHAQWRLTQTDGQLGIADLVLSNFLYTKTDKSDDSTEHLCELGYITVTNLLPNQMYKEVLVPSHIHASMPVDRQRTLRVFCRDRPPVGGIAVKEHFEINIAPITIGMTYQFFKTLFKFCFPEKDPEKLDDVELSGDMDTASLGCGTLSEKDPTSSMSSSSTSLSTISTPKEKSKKNKIKRKESKFYVAMNNEKDDVEKMKERAEKNMLFICVKVPEVPVRVSYKGEKDKNIEDVQDVHVLIPTLEYNNITWTWLDFLLAIRNHSRRVLLSQAIKQKLWRKNIISSDANASPQEEDKAKMLLGANVGDTKSLMKSFFGPNKK</sequence>
<keyword evidence="3" id="KW-0472">Membrane</keyword>
<evidence type="ECO:0000313" key="6">
    <source>
        <dbReference type="Proteomes" id="UP000198287"/>
    </source>
</evidence>
<dbReference type="OrthoDB" id="1562405at2759"/>
<dbReference type="Pfam" id="PF10344">
    <property type="entry name" value="Hobbit"/>
    <property type="match status" value="2"/>
</dbReference>
<comment type="caution">
    <text evidence="5">The sequence shown here is derived from an EMBL/GenBank/DDBJ whole genome shotgun (WGS) entry which is preliminary data.</text>
</comment>
<gene>
    <name evidence="5" type="ORF">Fcan01_06280</name>
</gene>
<feature type="compositionally biased region" description="Basic and acidic residues" evidence="2">
    <location>
        <begin position="1467"/>
        <end position="1476"/>
    </location>
</feature>
<dbReference type="PANTHER" id="PTHR15678">
    <property type="entry name" value="ANTIGEN MLAA-22-RELATED"/>
    <property type="match status" value="1"/>
</dbReference>
<keyword evidence="3" id="KW-1133">Transmembrane helix</keyword>
<dbReference type="InterPro" id="IPR019441">
    <property type="entry name" value="FMP27/BLTP2/Hobbit_GFWDK_RBG"/>
</dbReference>
<evidence type="ECO:0000256" key="1">
    <source>
        <dbReference type="SAM" id="Coils"/>
    </source>
</evidence>
<dbReference type="PANTHER" id="PTHR15678:SF6">
    <property type="entry name" value="BRIDGE-LIKE LIPID TRANSFER PROTEIN FAMILY MEMBER 2"/>
    <property type="match status" value="1"/>
</dbReference>
<evidence type="ECO:0000259" key="4">
    <source>
        <dbReference type="SMART" id="SM01214"/>
    </source>
</evidence>
<feature type="domain" description="FMP27/BLTP2/Hobbit GFWDK motif-containing RBG unit" evidence="4">
    <location>
        <begin position="987"/>
        <end position="1119"/>
    </location>
</feature>
<accession>A0A226ET55</accession>
<feature type="region of interest" description="Disordered" evidence="2">
    <location>
        <begin position="2033"/>
        <end position="2062"/>
    </location>
</feature>
<evidence type="ECO:0000256" key="2">
    <source>
        <dbReference type="SAM" id="MobiDB-lite"/>
    </source>
</evidence>